<dbReference type="InterPro" id="IPR001680">
    <property type="entry name" value="WD40_rpt"/>
</dbReference>
<dbReference type="PANTHER" id="PTHR44525:SF1">
    <property type="entry name" value="WD REPEAT-CONTAINING PROTEIN 27"/>
    <property type="match status" value="1"/>
</dbReference>
<sequence length="199" mass="21758">MKCEAEQTQGLQMEEPQEISSTEGGCVGDIVIEKFLIESKKSTPHVQLACSMQHSAFPLDGNELCIWNTEDPSQQLLALRGHHQPISAVAFGNTATPRLICSASPDRVIMWSLDECREKVLEGLIPRGTVLGTLLGKVLYLRFSPDDRVIAVCAGNKILVVDTEVRRPRVAEAQGRTAEGPRGCSAPTHVSSQQYFAWG</sequence>
<feature type="compositionally biased region" description="Polar residues" evidence="1">
    <location>
        <begin position="1"/>
        <end position="11"/>
    </location>
</feature>
<reference evidence="2" key="1">
    <citation type="submission" date="2025-08" db="UniProtKB">
        <authorList>
            <consortium name="Ensembl"/>
        </authorList>
    </citation>
    <scope>IDENTIFICATION</scope>
</reference>
<organism evidence="2 3">
    <name type="scientific">Rhinolophus ferrumequinum</name>
    <name type="common">Greater horseshoe bat</name>
    <dbReference type="NCBI Taxonomy" id="59479"/>
    <lineage>
        <taxon>Eukaryota</taxon>
        <taxon>Metazoa</taxon>
        <taxon>Chordata</taxon>
        <taxon>Craniata</taxon>
        <taxon>Vertebrata</taxon>
        <taxon>Euteleostomi</taxon>
        <taxon>Mammalia</taxon>
        <taxon>Eutheria</taxon>
        <taxon>Laurasiatheria</taxon>
        <taxon>Chiroptera</taxon>
        <taxon>Yinpterochiroptera</taxon>
        <taxon>Rhinolophoidea</taxon>
        <taxon>Rhinolophidae</taxon>
        <taxon>Rhinolophinae</taxon>
        <taxon>Rhinolophus</taxon>
    </lineage>
</organism>
<keyword evidence="3" id="KW-1185">Reference proteome</keyword>
<dbReference type="Ensembl" id="ENSRFET00010029143.1">
    <property type="protein sequence ID" value="ENSRFEP00010026822.1"/>
    <property type="gene ID" value="ENSRFEG00010017735.1"/>
</dbReference>
<reference evidence="2" key="2">
    <citation type="submission" date="2025-09" db="UniProtKB">
        <authorList>
            <consortium name="Ensembl"/>
        </authorList>
    </citation>
    <scope>IDENTIFICATION</scope>
</reference>
<dbReference type="AlphaFoldDB" id="A0A671FMA3"/>
<dbReference type="InterPro" id="IPR036322">
    <property type="entry name" value="WD40_repeat_dom_sf"/>
</dbReference>
<evidence type="ECO:0000313" key="3">
    <source>
        <dbReference type="Proteomes" id="UP000472240"/>
    </source>
</evidence>
<dbReference type="SUPFAM" id="SSF50978">
    <property type="entry name" value="WD40 repeat-like"/>
    <property type="match status" value="1"/>
</dbReference>
<dbReference type="Gene3D" id="2.130.10.10">
    <property type="entry name" value="YVTN repeat-like/Quinoprotein amine dehydrogenase"/>
    <property type="match status" value="1"/>
</dbReference>
<name>A0A671FMA3_RHIFE</name>
<evidence type="ECO:0000313" key="2">
    <source>
        <dbReference type="Ensembl" id="ENSRFEP00010026822.1"/>
    </source>
</evidence>
<accession>A0A671FMA3</accession>
<dbReference type="PANTHER" id="PTHR44525">
    <property type="entry name" value="WD REPEAT-CONTAINING PROTEIN 27"/>
    <property type="match status" value="1"/>
</dbReference>
<proteinExistence type="predicted"/>
<dbReference type="SMART" id="SM00320">
    <property type="entry name" value="WD40"/>
    <property type="match status" value="2"/>
</dbReference>
<feature type="region of interest" description="Disordered" evidence="1">
    <location>
        <begin position="1"/>
        <end position="22"/>
    </location>
</feature>
<dbReference type="InterPro" id="IPR042411">
    <property type="entry name" value="WDR27"/>
</dbReference>
<gene>
    <name evidence="2" type="primary">WDR27</name>
</gene>
<dbReference type="GeneTree" id="ENSGT00390000012017"/>
<dbReference type="InterPro" id="IPR015943">
    <property type="entry name" value="WD40/YVTN_repeat-like_dom_sf"/>
</dbReference>
<evidence type="ECO:0000256" key="1">
    <source>
        <dbReference type="SAM" id="MobiDB-lite"/>
    </source>
</evidence>
<protein>
    <submittedName>
        <fullName evidence="2">WD repeat domain 27</fullName>
    </submittedName>
</protein>
<dbReference type="Proteomes" id="UP000472240">
    <property type="component" value="Unplaced"/>
</dbReference>